<dbReference type="EMBL" id="JARKIB010000532">
    <property type="protein sequence ID" value="KAJ7701362.1"/>
    <property type="molecule type" value="Genomic_DNA"/>
</dbReference>
<dbReference type="Proteomes" id="UP001215598">
    <property type="component" value="Unassembled WGS sequence"/>
</dbReference>
<dbReference type="InterPro" id="IPR046521">
    <property type="entry name" value="DUF6698"/>
</dbReference>
<protein>
    <submittedName>
        <fullName evidence="1">Uncharacterized protein</fullName>
    </submittedName>
</protein>
<evidence type="ECO:0000313" key="2">
    <source>
        <dbReference type="Proteomes" id="UP001215598"/>
    </source>
</evidence>
<name>A0AAD7DXQ2_9AGAR</name>
<proteinExistence type="predicted"/>
<evidence type="ECO:0000313" key="1">
    <source>
        <dbReference type="EMBL" id="KAJ7701362.1"/>
    </source>
</evidence>
<keyword evidence="2" id="KW-1185">Reference proteome</keyword>
<dbReference type="Pfam" id="PF20414">
    <property type="entry name" value="DUF6698"/>
    <property type="match status" value="2"/>
</dbReference>
<accession>A0AAD7DXQ2</accession>
<sequence length="341" mass="38270">MARRFPRAVNPFLDLGLTMSLGANKRWGSATTTAPSNEIVVPQSQLDEQQVYINAFNSILAISADSVDVLRELYKDDGQWRRKITKFRDTASSARQSDTNGLKKLNYLPADSATPIIPAIQASELKSDRGIYPMLWNAIIPWSLRLVVEPPTSAAITEDDTHEEAEEPETVRSVFSVSCRGHIDSQQPFYSVLKALLHEGTLLNGKSALTASKYPSCFYPDEVYNPRAPEVGLLRSLFLLLVTRHIWTSPRSAFDGAQKLKARTILSTSEWTCKDGKYNYELLFNAVVKVFENPTSPWTVETLAWYKKGVSGNCEERRRSLRRRGFKFGGCCHRCSLLGVV</sequence>
<organism evidence="1 2">
    <name type="scientific">Mycena metata</name>
    <dbReference type="NCBI Taxonomy" id="1033252"/>
    <lineage>
        <taxon>Eukaryota</taxon>
        <taxon>Fungi</taxon>
        <taxon>Dikarya</taxon>
        <taxon>Basidiomycota</taxon>
        <taxon>Agaricomycotina</taxon>
        <taxon>Agaricomycetes</taxon>
        <taxon>Agaricomycetidae</taxon>
        <taxon>Agaricales</taxon>
        <taxon>Marasmiineae</taxon>
        <taxon>Mycenaceae</taxon>
        <taxon>Mycena</taxon>
    </lineage>
</organism>
<comment type="caution">
    <text evidence="1">The sequence shown here is derived from an EMBL/GenBank/DDBJ whole genome shotgun (WGS) entry which is preliminary data.</text>
</comment>
<gene>
    <name evidence="1" type="ORF">B0H16DRAFT_1748596</name>
</gene>
<dbReference type="AlphaFoldDB" id="A0AAD7DXQ2"/>
<reference evidence="1" key="1">
    <citation type="submission" date="2023-03" db="EMBL/GenBank/DDBJ databases">
        <title>Massive genome expansion in bonnet fungi (Mycena s.s.) driven by repeated elements and novel gene families across ecological guilds.</title>
        <authorList>
            <consortium name="Lawrence Berkeley National Laboratory"/>
            <person name="Harder C.B."/>
            <person name="Miyauchi S."/>
            <person name="Viragh M."/>
            <person name="Kuo A."/>
            <person name="Thoen E."/>
            <person name="Andreopoulos B."/>
            <person name="Lu D."/>
            <person name="Skrede I."/>
            <person name="Drula E."/>
            <person name="Henrissat B."/>
            <person name="Morin E."/>
            <person name="Kohler A."/>
            <person name="Barry K."/>
            <person name="LaButti K."/>
            <person name="Morin E."/>
            <person name="Salamov A."/>
            <person name="Lipzen A."/>
            <person name="Mereny Z."/>
            <person name="Hegedus B."/>
            <person name="Baldrian P."/>
            <person name="Stursova M."/>
            <person name="Weitz H."/>
            <person name="Taylor A."/>
            <person name="Grigoriev I.V."/>
            <person name="Nagy L.G."/>
            <person name="Martin F."/>
            <person name="Kauserud H."/>
        </authorList>
    </citation>
    <scope>NUCLEOTIDE SEQUENCE</scope>
    <source>
        <strain evidence="1">CBHHK182m</strain>
    </source>
</reference>